<dbReference type="GO" id="GO:0003727">
    <property type="term" value="F:single-stranded RNA binding"/>
    <property type="evidence" value="ECO:0007669"/>
    <property type="project" value="TreeGrafter"/>
</dbReference>
<dbReference type="EMBL" id="MVGT01003118">
    <property type="protein sequence ID" value="OVA05324.1"/>
    <property type="molecule type" value="Genomic_DNA"/>
</dbReference>
<dbReference type="SUPFAM" id="SSF50249">
    <property type="entry name" value="Nucleic acid-binding proteins"/>
    <property type="match status" value="1"/>
</dbReference>
<evidence type="ECO:0000256" key="1">
    <source>
        <dbReference type="ARBA" id="ARBA00004123"/>
    </source>
</evidence>
<evidence type="ECO:0000313" key="8">
    <source>
        <dbReference type="Proteomes" id="UP000195402"/>
    </source>
</evidence>
<dbReference type="InterPro" id="IPR036898">
    <property type="entry name" value="RNA_pol_Rpb7-like_N_sf"/>
</dbReference>
<dbReference type="AlphaFoldDB" id="A0A200Q4D7"/>
<gene>
    <name evidence="7" type="ORF">BVC80_441g71</name>
</gene>
<evidence type="ECO:0000256" key="3">
    <source>
        <dbReference type="ARBA" id="ARBA00022478"/>
    </source>
</evidence>
<dbReference type="InParanoid" id="A0A200Q4D7"/>
<dbReference type="Gene3D" id="3.30.1490.120">
    <property type="entry name" value="RNA polymerase Rpb7-like, N-terminal domain"/>
    <property type="match status" value="1"/>
</dbReference>
<dbReference type="PANTHER" id="PTHR12709">
    <property type="entry name" value="DNA-DIRECTED RNA POLYMERASE II, III"/>
    <property type="match status" value="1"/>
</dbReference>
<dbReference type="InterPro" id="IPR045113">
    <property type="entry name" value="Rpb7-like"/>
</dbReference>
<keyword evidence="4 6" id="KW-0804">Transcription</keyword>
<evidence type="ECO:0000256" key="2">
    <source>
        <dbReference type="ARBA" id="ARBA00009307"/>
    </source>
</evidence>
<keyword evidence="8" id="KW-1185">Reference proteome</keyword>
<evidence type="ECO:0000256" key="5">
    <source>
        <dbReference type="ARBA" id="ARBA00023242"/>
    </source>
</evidence>
<dbReference type="InterPro" id="IPR012340">
    <property type="entry name" value="NA-bd_OB-fold"/>
</dbReference>
<comment type="caution">
    <text evidence="7">The sequence shown here is derived from an EMBL/GenBank/DDBJ whole genome shotgun (WGS) entry which is preliminary data.</text>
</comment>
<dbReference type="PANTHER" id="PTHR12709:SF3">
    <property type="entry name" value="DNA-DIRECTED RNA POLYMERASE V SUBUNIT 7"/>
    <property type="match status" value="1"/>
</dbReference>
<dbReference type="FunFam" id="2.40.50.140:FF:000043">
    <property type="entry name" value="DNA-directed RNA polymerase II subunit RPB7"/>
    <property type="match status" value="1"/>
</dbReference>
<comment type="similarity">
    <text evidence="2">Belongs to the eukaryotic RPB7/RPC8 RNA polymerase subunit family.</text>
</comment>
<comment type="function">
    <text evidence="6">DNA-dependent RNA polymerase which catalyzes the transcription of DNA into RNA using the four ribonucleoside triphosphates as substrates.</text>
</comment>
<dbReference type="GO" id="GO:0003697">
    <property type="term" value="F:single-stranded DNA binding"/>
    <property type="evidence" value="ECO:0007669"/>
    <property type="project" value="TreeGrafter"/>
</dbReference>
<accession>A0A200Q4D7</accession>
<dbReference type="Gene3D" id="2.40.50.140">
    <property type="entry name" value="Nucleic acid-binding proteins"/>
    <property type="match status" value="1"/>
</dbReference>
<proteinExistence type="inferred from homology"/>
<dbReference type="FunCoup" id="A0A200Q4D7">
    <property type="interactions" value="205"/>
</dbReference>
<dbReference type="OMA" id="PWNVIIA"/>
<dbReference type="STRING" id="56857.A0A200Q4D7"/>
<comment type="subcellular location">
    <subcellularLocation>
        <location evidence="1 6">Nucleus</location>
    </subcellularLocation>
</comment>
<dbReference type="GO" id="GO:0006352">
    <property type="term" value="P:DNA-templated transcription initiation"/>
    <property type="evidence" value="ECO:0007669"/>
    <property type="project" value="UniProtKB-UniRule"/>
</dbReference>
<name>A0A200Q4D7_MACCD</name>
<dbReference type="GO" id="GO:0055029">
    <property type="term" value="C:nuclear DNA-directed RNA polymerase complex"/>
    <property type="evidence" value="ECO:0007669"/>
    <property type="project" value="UniProtKB-ARBA"/>
</dbReference>
<protein>
    <recommendedName>
        <fullName evidence="6">DNA-directed RNA polymerase subunit</fullName>
    </recommendedName>
</protein>
<dbReference type="OrthoDB" id="1162399at2759"/>
<dbReference type="FunFam" id="3.30.1490.120:FF:000001">
    <property type="entry name" value="DNA-directed RNA polymerase II subunit RPB7"/>
    <property type="match status" value="1"/>
</dbReference>
<sequence length="175" mass="19922">MYLKVELPRNVVIPPDQLDGEGLILQRSIIIRLLEDFSSRKATQEHGYFVAPTTLERIGEGKVRQDSGDVLFPVVFTCITFKPFRGEILRGVVNKIMKQGVFLSCGPIEKVYLAAQKMADYHHVPGENPIFMNDKHSRIEKDVEVRFMVLGTKWIETDREFQILGSLEGDYLGPV</sequence>
<dbReference type="SUPFAM" id="SSF88798">
    <property type="entry name" value="N-terminal, heterodimerisation domain of RBP7 (RpoE)"/>
    <property type="match status" value="1"/>
</dbReference>
<evidence type="ECO:0000256" key="6">
    <source>
        <dbReference type="RuleBase" id="RU369086"/>
    </source>
</evidence>
<keyword evidence="5 6" id="KW-0539">Nucleus</keyword>
<dbReference type="CDD" id="cd04329">
    <property type="entry name" value="RNAP_II_Rpb7_N"/>
    <property type="match status" value="1"/>
</dbReference>
<evidence type="ECO:0000256" key="4">
    <source>
        <dbReference type="ARBA" id="ARBA00023163"/>
    </source>
</evidence>
<organism evidence="7 8">
    <name type="scientific">Macleaya cordata</name>
    <name type="common">Five-seeded plume-poppy</name>
    <name type="synonym">Bocconia cordata</name>
    <dbReference type="NCBI Taxonomy" id="56857"/>
    <lineage>
        <taxon>Eukaryota</taxon>
        <taxon>Viridiplantae</taxon>
        <taxon>Streptophyta</taxon>
        <taxon>Embryophyta</taxon>
        <taxon>Tracheophyta</taxon>
        <taxon>Spermatophyta</taxon>
        <taxon>Magnoliopsida</taxon>
        <taxon>Ranunculales</taxon>
        <taxon>Papaveraceae</taxon>
        <taxon>Papaveroideae</taxon>
        <taxon>Macleaya</taxon>
    </lineage>
</organism>
<evidence type="ECO:0000313" key="7">
    <source>
        <dbReference type="EMBL" id="OVA05324.1"/>
    </source>
</evidence>
<dbReference type="Proteomes" id="UP000195402">
    <property type="component" value="Unassembled WGS sequence"/>
</dbReference>
<keyword evidence="3 6" id="KW-0240">DNA-directed RNA polymerase</keyword>
<reference evidence="7 8" key="1">
    <citation type="journal article" date="2017" name="Mol. Plant">
        <title>The Genome of Medicinal Plant Macleaya cordata Provides New Insights into Benzylisoquinoline Alkaloids Metabolism.</title>
        <authorList>
            <person name="Liu X."/>
            <person name="Liu Y."/>
            <person name="Huang P."/>
            <person name="Ma Y."/>
            <person name="Qing Z."/>
            <person name="Tang Q."/>
            <person name="Cao H."/>
            <person name="Cheng P."/>
            <person name="Zheng Y."/>
            <person name="Yuan Z."/>
            <person name="Zhou Y."/>
            <person name="Liu J."/>
            <person name="Tang Z."/>
            <person name="Zhuo Y."/>
            <person name="Zhang Y."/>
            <person name="Yu L."/>
            <person name="Huang J."/>
            <person name="Yang P."/>
            <person name="Peng Q."/>
            <person name="Zhang J."/>
            <person name="Jiang W."/>
            <person name="Zhang Z."/>
            <person name="Lin K."/>
            <person name="Ro D.K."/>
            <person name="Chen X."/>
            <person name="Xiong X."/>
            <person name="Shang Y."/>
            <person name="Huang S."/>
            <person name="Zeng J."/>
        </authorList>
    </citation>
    <scope>NUCLEOTIDE SEQUENCE [LARGE SCALE GENOMIC DNA]</scope>
    <source>
        <strain evidence="8">cv. BLH2017</strain>
        <tissue evidence="7">Root</tissue>
    </source>
</reference>